<organism evidence="2 3">
    <name type="scientific">Algoriphagus zhangzhouensis</name>
    <dbReference type="NCBI Taxonomy" id="1073327"/>
    <lineage>
        <taxon>Bacteria</taxon>
        <taxon>Pseudomonadati</taxon>
        <taxon>Bacteroidota</taxon>
        <taxon>Cytophagia</taxon>
        <taxon>Cytophagales</taxon>
        <taxon>Cyclobacteriaceae</taxon>
        <taxon>Algoriphagus</taxon>
    </lineage>
</organism>
<dbReference type="InterPro" id="IPR052956">
    <property type="entry name" value="Mesenchyme-surface_protein"/>
</dbReference>
<sequence>MKRIGIVVLMAGVLFSCQERIGKGVPVFTNFSEVSDIDISQGGEGAAEISAYDPMTQRLFVVNNELDSKVNVIDFSDIKNLMDLPGESIDVTPYGGGVNSVAVKNGLLAMAVEANTKTDNGSIVIFETTNLITPIQVIPVGALPDMVTFSPNGQFIVSANEGEPNDDYSVDPEGSISIIDVTDGFSYQTLGFGAFESQKEALMDQGYRVFGPEATLAMDTEPEYVAISANSTTAWVTLQENNGIAKVDLLGKQITEILPLGMKDYSKKANVLDPSDKDDAIELGNWPLKTYFMPDAIVAYSVGNTDFLITANEGDAREYDGFEEESRVEDLMLDETAFPNWEELQKKGNLGRYTATTISGDLDGDGDFDEIHGFGGRSFTIWNANGAMVNDYKTLEMDLINTNSSLYDDGRSDNKGVEPEAVEIGTSGGRTYLFVGMERADAVGVYELRGVGSIEFIQLLKVGDAPEGVLFIPEEESPNGRATLVVSSEDDGVIKVFQN</sequence>
<protein>
    <recommendedName>
        <fullName evidence="1">Choice-of-anchor I domain-containing protein</fullName>
    </recommendedName>
</protein>
<accession>A0A1M7ZB30</accession>
<dbReference type="RefSeq" id="WP_073571448.1">
    <property type="nucleotide sequence ID" value="NZ_FRXN01000002.1"/>
</dbReference>
<dbReference type="PROSITE" id="PS51257">
    <property type="entry name" value="PROKAR_LIPOPROTEIN"/>
    <property type="match status" value="1"/>
</dbReference>
<name>A0A1M7ZB30_9BACT</name>
<feature type="domain" description="Choice-of-anchor I" evidence="1">
    <location>
        <begin position="44"/>
        <end position="490"/>
    </location>
</feature>
<dbReference type="InterPro" id="IPR015943">
    <property type="entry name" value="WD40/YVTN_repeat-like_dom_sf"/>
</dbReference>
<dbReference type="AlphaFoldDB" id="A0A1M7ZB30"/>
<gene>
    <name evidence="2" type="ORF">SAMN04488108_1811</name>
</gene>
<dbReference type="NCBIfam" id="NF038117">
    <property type="entry name" value="choice_anch_I"/>
    <property type="match status" value="1"/>
</dbReference>
<evidence type="ECO:0000313" key="3">
    <source>
        <dbReference type="Proteomes" id="UP000184609"/>
    </source>
</evidence>
<dbReference type="PANTHER" id="PTHR46928:SF1">
    <property type="entry name" value="MESENCHYME-SPECIFIC CELL SURFACE GLYCOPROTEIN"/>
    <property type="match status" value="1"/>
</dbReference>
<dbReference type="Pfam" id="PF22494">
    <property type="entry name" value="choice_anch_I"/>
    <property type="match status" value="1"/>
</dbReference>
<dbReference type="EMBL" id="FRXN01000002">
    <property type="protein sequence ID" value="SHO62042.1"/>
    <property type="molecule type" value="Genomic_DNA"/>
</dbReference>
<proteinExistence type="predicted"/>
<dbReference type="STRING" id="1073327.SAMN04488108_1811"/>
<reference evidence="3" key="1">
    <citation type="submission" date="2016-12" db="EMBL/GenBank/DDBJ databases">
        <authorList>
            <person name="Varghese N."/>
            <person name="Submissions S."/>
        </authorList>
    </citation>
    <scope>NUCLEOTIDE SEQUENCE [LARGE SCALE GENOMIC DNA]</scope>
    <source>
        <strain evidence="3">DSM 25035</strain>
    </source>
</reference>
<evidence type="ECO:0000313" key="2">
    <source>
        <dbReference type="EMBL" id="SHO62042.1"/>
    </source>
</evidence>
<dbReference type="OrthoDB" id="9803927at2"/>
<dbReference type="PANTHER" id="PTHR46928">
    <property type="entry name" value="MESENCHYME-SPECIFIC CELL SURFACE GLYCOPROTEIN"/>
    <property type="match status" value="1"/>
</dbReference>
<dbReference type="Proteomes" id="UP000184609">
    <property type="component" value="Unassembled WGS sequence"/>
</dbReference>
<dbReference type="Gene3D" id="2.130.10.10">
    <property type="entry name" value="YVTN repeat-like/Quinoprotein amine dehydrogenase"/>
    <property type="match status" value="1"/>
</dbReference>
<dbReference type="SUPFAM" id="SSF75011">
    <property type="entry name" value="3-carboxy-cis,cis-mucoante lactonizing enzyme"/>
    <property type="match status" value="1"/>
</dbReference>
<evidence type="ECO:0000259" key="1">
    <source>
        <dbReference type="Pfam" id="PF22494"/>
    </source>
</evidence>
<dbReference type="InterPro" id="IPR055188">
    <property type="entry name" value="Choice_anch_I"/>
</dbReference>
<keyword evidence="3" id="KW-1185">Reference proteome</keyword>